<dbReference type="EMBL" id="ML769528">
    <property type="protein sequence ID" value="KAE9395620.1"/>
    <property type="molecule type" value="Genomic_DNA"/>
</dbReference>
<feature type="compositionally biased region" description="Basic residues" evidence="1">
    <location>
        <begin position="103"/>
        <end position="114"/>
    </location>
</feature>
<dbReference type="Proteomes" id="UP000799118">
    <property type="component" value="Unassembled WGS sequence"/>
</dbReference>
<gene>
    <name evidence="2" type="ORF">BT96DRAFT_997534</name>
</gene>
<dbReference type="AlphaFoldDB" id="A0A6A4HCY1"/>
<protein>
    <submittedName>
        <fullName evidence="2">Uncharacterized protein</fullName>
    </submittedName>
</protein>
<proteinExistence type="predicted"/>
<organism evidence="2 3">
    <name type="scientific">Gymnopus androsaceus JB14</name>
    <dbReference type="NCBI Taxonomy" id="1447944"/>
    <lineage>
        <taxon>Eukaryota</taxon>
        <taxon>Fungi</taxon>
        <taxon>Dikarya</taxon>
        <taxon>Basidiomycota</taxon>
        <taxon>Agaricomycotina</taxon>
        <taxon>Agaricomycetes</taxon>
        <taxon>Agaricomycetidae</taxon>
        <taxon>Agaricales</taxon>
        <taxon>Marasmiineae</taxon>
        <taxon>Omphalotaceae</taxon>
        <taxon>Gymnopus</taxon>
    </lineage>
</organism>
<evidence type="ECO:0000313" key="3">
    <source>
        <dbReference type="Proteomes" id="UP000799118"/>
    </source>
</evidence>
<keyword evidence="3" id="KW-1185">Reference proteome</keyword>
<sequence length="131" mass="14950">MQTARKCRCTTKNNAYTEELPLGTNNFTFGRSQEVVVKSGLPSTIPISPQKGSKSWIKVANWEPEDRTDYALDPPADISSDELWNTEIYSDERIETTEVPATKTKKKSLQSSRPHLHWRLHSQDAFLDELL</sequence>
<reference evidence="2" key="1">
    <citation type="journal article" date="2019" name="Environ. Microbiol.">
        <title>Fungal ecological strategies reflected in gene transcription - a case study of two litter decomposers.</title>
        <authorList>
            <person name="Barbi F."/>
            <person name="Kohler A."/>
            <person name="Barry K."/>
            <person name="Baskaran P."/>
            <person name="Daum C."/>
            <person name="Fauchery L."/>
            <person name="Ihrmark K."/>
            <person name="Kuo A."/>
            <person name="LaButti K."/>
            <person name="Lipzen A."/>
            <person name="Morin E."/>
            <person name="Grigoriev I.V."/>
            <person name="Henrissat B."/>
            <person name="Lindahl B."/>
            <person name="Martin F."/>
        </authorList>
    </citation>
    <scope>NUCLEOTIDE SEQUENCE</scope>
    <source>
        <strain evidence="2">JB14</strain>
    </source>
</reference>
<feature type="region of interest" description="Disordered" evidence="1">
    <location>
        <begin position="95"/>
        <end position="114"/>
    </location>
</feature>
<accession>A0A6A4HCY1</accession>
<name>A0A6A4HCY1_9AGAR</name>
<evidence type="ECO:0000256" key="1">
    <source>
        <dbReference type="SAM" id="MobiDB-lite"/>
    </source>
</evidence>
<evidence type="ECO:0000313" key="2">
    <source>
        <dbReference type="EMBL" id="KAE9395620.1"/>
    </source>
</evidence>